<accession>A0ACC1HPP6</accession>
<dbReference type="Proteomes" id="UP001145114">
    <property type="component" value="Unassembled WGS sequence"/>
</dbReference>
<reference evidence="1" key="1">
    <citation type="submission" date="2022-06" db="EMBL/GenBank/DDBJ databases">
        <title>Phylogenomic reconstructions and comparative analyses of Kickxellomycotina fungi.</title>
        <authorList>
            <person name="Reynolds N.K."/>
            <person name="Stajich J.E."/>
            <person name="Barry K."/>
            <person name="Grigoriev I.V."/>
            <person name="Crous P."/>
            <person name="Smith M.E."/>
        </authorList>
    </citation>
    <scope>NUCLEOTIDE SEQUENCE</scope>
    <source>
        <strain evidence="1">RSA 2271</strain>
    </source>
</reference>
<dbReference type="EMBL" id="JAMZIH010002647">
    <property type="protein sequence ID" value="KAJ1677306.1"/>
    <property type="molecule type" value="Genomic_DNA"/>
</dbReference>
<organism evidence="1 2">
    <name type="scientific">Spiromyces aspiralis</name>
    <dbReference type="NCBI Taxonomy" id="68401"/>
    <lineage>
        <taxon>Eukaryota</taxon>
        <taxon>Fungi</taxon>
        <taxon>Fungi incertae sedis</taxon>
        <taxon>Zoopagomycota</taxon>
        <taxon>Kickxellomycotina</taxon>
        <taxon>Kickxellomycetes</taxon>
        <taxon>Kickxellales</taxon>
        <taxon>Kickxellaceae</taxon>
        <taxon>Spiromyces</taxon>
    </lineage>
</organism>
<proteinExistence type="predicted"/>
<name>A0ACC1HPP6_9FUNG</name>
<protein>
    <submittedName>
        <fullName evidence="1">Uncharacterized protein</fullName>
    </submittedName>
</protein>
<sequence length="313" mass="35203">MAPETTTLSSGYKIPTIGLGTYDSMTGEITRVVHEALKAGYRHIDCARLYGNEDVIGEILGKQQIVPRNELFITSKVFEDSHRPDLARQSCLDSIRDLQVGYLDLLLIHWPHSVKPGKGQERLTPEILDNVPIMDTWRELEKLVDEGLVKSIGVSNFNVKILEKMLPQCRIKPAVNQVELNPCLPQHELVKYCHDHDIAVVAYCPLGKGKGDVLTDPTIKRIVERRNQKGGGEDKVTEAQVALAWNIQRGVIVIPKTANPARLEENFKRITLTPEEMAEINAIKTRIRYIDPAKECANLKWVFSPKEAECPVI</sequence>
<comment type="caution">
    <text evidence="1">The sequence shown here is derived from an EMBL/GenBank/DDBJ whole genome shotgun (WGS) entry which is preliminary data.</text>
</comment>
<keyword evidence="2" id="KW-1185">Reference proteome</keyword>
<evidence type="ECO:0000313" key="2">
    <source>
        <dbReference type="Proteomes" id="UP001145114"/>
    </source>
</evidence>
<gene>
    <name evidence="1" type="ORF">EV182_006443</name>
</gene>
<evidence type="ECO:0000313" key="1">
    <source>
        <dbReference type="EMBL" id="KAJ1677306.1"/>
    </source>
</evidence>